<protein>
    <submittedName>
        <fullName evidence="2">CoA transferase</fullName>
    </submittedName>
</protein>
<keyword evidence="1 2" id="KW-0808">Transferase</keyword>
<dbReference type="Pfam" id="PF02515">
    <property type="entry name" value="CoA_transf_3"/>
    <property type="match status" value="1"/>
</dbReference>
<evidence type="ECO:0000313" key="2">
    <source>
        <dbReference type="EMBL" id="KAB2810339.1"/>
    </source>
</evidence>
<accession>A0A6N6RGM5</accession>
<evidence type="ECO:0000313" key="3">
    <source>
        <dbReference type="Proteomes" id="UP000468650"/>
    </source>
</evidence>
<dbReference type="Gene3D" id="3.30.1540.10">
    <property type="entry name" value="formyl-coa transferase, domain 3"/>
    <property type="match status" value="1"/>
</dbReference>
<dbReference type="GO" id="GO:0008410">
    <property type="term" value="F:CoA-transferase activity"/>
    <property type="evidence" value="ECO:0007669"/>
    <property type="project" value="TreeGrafter"/>
</dbReference>
<dbReference type="RefSeq" id="WP_151667128.1">
    <property type="nucleotide sequence ID" value="NZ_WBVO01000004.1"/>
</dbReference>
<comment type="caution">
    <text evidence="2">The sequence shown here is derived from an EMBL/GenBank/DDBJ whole genome shotgun (WGS) entry which is preliminary data.</text>
</comment>
<sequence length="353" mass="38701">MKPLTGLKVVELATVLAGPEVGRFLAELGATVVKYEPPKGDVTRGWRLANEDSTSSISAYFAAINAQKSYDVLDLKSSEGIDSLQSLLSDADVLLTNFKPEDEKVFGLTTDSLKSKFPRLIWGKISGFSSDINRPAFDVVLQAETGWISMTGQPNQLPSKLPVAMIDVIAAHQLKEAILLALLEREKHGTGSHWAVSLEEASLSALANQATNYWMNNHVAKAMGTAHPNIAPYGDLLPTKDGKWAVPAIGSHAQFQKFTELLNLSTLASDLRFRSNVDRVTNRSALIEELSKATKQWNSEELNKACGDHRIPLGIVRSLDEVLDSPQAQEVALEEEIEGRKTKRVKSFVARRL</sequence>
<dbReference type="Proteomes" id="UP000468650">
    <property type="component" value="Unassembled WGS sequence"/>
</dbReference>
<dbReference type="SUPFAM" id="SSF89796">
    <property type="entry name" value="CoA-transferase family III (CaiB/BaiF)"/>
    <property type="match status" value="1"/>
</dbReference>
<dbReference type="InterPro" id="IPR050483">
    <property type="entry name" value="CoA-transferase_III_domain"/>
</dbReference>
<organism evidence="2 3">
    <name type="scientific">Phaeocystidibacter luteus</name>
    <dbReference type="NCBI Taxonomy" id="911197"/>
    <lineage>
        <taxon>Bacteria</taxon>
        <taxon>Pseudomonadati</taxon>
        <taxon>Bacteroidota</taxon>
        <taxon>Flavobacteriia</taxon>
        <taxon>Flavobacteriales</taxon>
        <taxon>Phaeocystidibacteraceae</taxon>
        <taxon>Phaeocystidibacter</taxon>
    </lineage>
</organism>
<dbReference type="EMBL" id="WBVO01000004">
    <property type="protein sequence ID" value="KAB2810339.1"/>
    <property type="molecule type" value="Genomic_DNA"/>
</dbReference>
<dbReference type="PANTHER" id="PTHR48207">
    <property type="entry name" value="SUCCINATE--HYDROXYMETHYLGLUTARATE COA-TRANSFERASE"/>
    <property type="match status" value="1"/>
</dbReference>
<dbReference type="InterPro" id="IPR003673">
    <property type="entry name" value="CoA-Trfase_fam_III"/>
</dbReference>
<dbReference type="AlphaFoldDB" id="A0A6N6RGM5"/>
<dbReference type="InterPro" id="IPR044855">
    <property type="entry name" value="CoA-Trfase_III_dom3_sf"/>
</dbReference>
<keyword evidence="3" id="KW-1185">Reference proteome</keyword>
<dbReference type="Gene3D" id="3.40.50.10540">
    <property type="entry name" value="Crotonobetainyl-coa:carnitine coa-transferase, domain 1"/>
    <property type="match status" value="1"/>
</dbReference>
<dbReference type="InterPro" id="IPR023606">
    <property type="entry name" value="CoA-Trfase_III_dom_1_sf"/>
</dbReference>
<dbReference type="PANTHER" id="PTHR48207:SF3">
    <property type="entry name" value="SUCCINATE--HYDROXYMETHYLGLUTARATE COA-TRANSFERASE"/>
    <property type="match status" value="1"/>
</dbReference>
<evidence type="ECO:0000256" key="1">
    <source>
        <dbReference type="ARBA" id="ARBA00022679"/>
    </source>
</evidence>
<name>A0A6N6RGM5_9FLAO</name>
<reference evidence="2 3" key="1">
    <citation type="submission" date="2019-09" db="EMBL/GenBank/DDBJ databases">
        <title>Genomes of family Cryomorphaceae.</title>
        <authorList>
            <person name="Bowman J.P."/>
        </authorList>
    </citation>
    <scope>NUCLEOTIDE SEQUENCE [LARGE SCALE GENOMIC DNA]</scope>
    <source>
        <strain evidence="2 3">LMG 25704</strain>
    </source>
</reference>
<proteinExistence type="predicted"/>
<dbReference type="OrthoDB" id="9797653at2"/>
<gene>
    <name evidence="2" type="ORF">F8C67_07060</name>
</gene>